<sequence>MDLKKAQPPLERQLALLGYELVHLELVREGRDEMLRLYIDHLDAETSGRKITLDDCTAAHEGLLLWMDVEFPDLREKLGVEISSPGMERPLVKADHFRRFAGRLCRVQTAAPINGQKRFKGWIGPVDGASITLEEDGVLKTIPIEGIQKARLAPFDEEKTPRPKHLTARFTEVPDADGVETSAAEDEEA</sequence>
<dbReference type="InterPro" id="IPR028998">
    <property type="entry name" value="RimP_C"/>
</dbReference>
<feature type="compositionally biased region" description="Acidic residues" evidence="4">
    <location>
        <begin position="174"/>
        <end position="189"/>
    </location>
</feature>
<dbReference type="InterPro" id="IPR035956">
    <property type="entry name" value="RimP_N_sf"/>
</dbReference>
<keyword evidence="2 3" id="KW-0690">Ribosome biogenesis</keyword>
<keyword evidence="1 3" id="KW-0963">Cytoplasm</keyword>
<proteinExistence type="inferred from homology"/>
<evidence type="ECO:0000256" key="1">
    <source>
        <dbReference type="ARBA" id="ARBA00022490"/>
    </source>
</evidence>
<reference evidence="7" key="1">
    <citation type="journal article" date="2023" name="Antonie Van Leeuwenhoek">
        <title>Mesoterricola silvestris gen. nov., sp. nov., Mesoterricola sediminis sp. nov., Geothrix oryzae sp. nov., Geothrix edaphica sp. nov., Geothrix rubra sp. nov., and Geothrix limicola sp. nov., six novel members of Acidobacteriota isolated from soils.</title>
        <authorList>
            <person name="Itoh H."/>
            <person name="Sugisawa Y."/>
            <person name="Mise K."/>
            <person name="Xu Z."/>
            <person name="Kuniyasu M."/>
            <person name="Ushijima N."/>
            <person name="Kawano K."/>
            <person name="Kobayashi E."/>
            <person name="Shiratori Y."/>
            <person name="Masuda Y."/>
            <person name="Senoo K."/>
        </authorList>
    </citation>
    <scope>NUCLEOTIDE SEQUENCE</scope>
    <source>
        <strain evidence="7">Red802</strain>
    </source>
</reference>
<dbReference type="PANTHER" id="PTHR33867:SF1">
    <property type="entry name" value="RIBOSOME MATURATION FACTOR RIMP"/>
    <property type="match status" value="1"/>
</dbReference>
<comment type="function">
    <text evidence="3">Required for maturation of 30S ribosomal subunits.</text>
</comment>
<dbReference type="InterPro" id="IPR003728">
    <property type="entry name" value="Ribosome_maturation_RimP"/>
</dbReference>
<evidence type="ECO:0000256" key="3">
    <source>
        <dbReference type="HAMAP-Rule" id="MF_01077"/>
    </source>
</evidence>
<dbReference type="Gene3D" id="3.30.300.70">
    <property type="entry name" value="RimP-like superfamily, N-terminal"/>
    <property type="match status" value="1"/>
</dbReference>
<evidence type="ECO:0000313" key="8">
    <source>
        <dbReference type="Proteomes" id="UP001165044"/>
    </source>
</evidence>
<name>A0ABQ5PTB4_9BACT</name>
<keyword evidence="8" id="KW-1185">Reference proteome</keyword>
<gene>
    <name evidence="3 7" type="primary">rimP</name>
    <name evidence="7" type="ORF">GETHED_01250</name>
</gene>
<evidence type="ECO:0000256" key="2">
    <source>
        <dbReference type="ARBA" id="ARBA00022517"/>
    </source>
</evidence>
<protein>
    <recommendedName>
        <fullName evidence="3">Ribosome maturation factor RimP</fullName>
    </recommendedName>
</protein>
<evidence type="ECO:0000259" key="6">
    <source>
        <dbReference type="Pfam" id="PF17384"/>
    </source>
</evidence>
<feature type="domain" description="Ribosome maturation factor RimP C-terminal" evidence="6">
    <location>
        <begin position="91"/>
        <end position="154"/>
    </location>
</feature>
<dbReference type="PANTHER" id="PTHR33867">
    <property type="entry name" value="RIBOSOME MATURATION FACTOR RIMP"/>
    <property type="match status" value="1"/>
</dbReference>
<comment type="subcellular location">
    <subcellularLocation>
        <location evidence="3">Cytoplasm</location>
    </subcellularLocation>
</comment>
<dbReference type="Pfam" id="PF02576">
    <property type="entry name" value="RimP_N"/>
    <property type="match status" value="1"/>
</dbReference>
<dbReference type="CDD" id="cd01734">
    <property type="entry name" value="YlxS_C"/>
    <property type="match status" value="1"/>
</dbReference>
<dbReference type="SUPFAM" id="SSF75420">
    <property type="entry name" value="YhbC-like, N-terminal domain"/>
    <property type="match status" value="1"/>
</dbReference>
<feature type="region of interest" description="Disordered" evidence="4">
    <location>
        <begin position="156"/>
        <end position="189"/>
    </location>
</feature>
<comment type="caution">
    <text evidence="7">The sequence shown here is derived from an EMBL/GenBank/DDBJ whole genome shotgun (WGS) entry which is preliminary data.</text>
</comment>
<feature type="domain" description="Ribosome maturation factor RimP N-terminal" evidence="5">
    <location>
        <begin position="14"/>
        <end position="88"/>
    </location>
</feature>
<evidence type="ECO:0000259" key="5">
    <source>
        <dbReference type="Pfam" id="PF02576"/>
    </source>
</evidence>
<organism evidence="7 8">
    <name type="scientific">Geothrix edaphica</name>
    <dbReference type="NCBI Taxonomy" id="2927976"/>
    <lineage>
        <taxon>Bacteria</taxon>
        <taxon>Pseudomonadati</taxon>
        <taxon>Acidobacteriota</taxon>
        <taxon>Holophagae</taxon>
        <taxon>Holophagales</taxon>
        <taxon>Holophagaceae</taxon>
        <taxon>Geothrix</taxon>
    </lineage>
</organism>
<dbReference type="HAMAP" id="MF_01077">
    <property type="entry name" value="RimP"/>
    <property type="match status" value="1"/>
</dbReference>
<accession>A0ABQ5PTB4</accession>
<dbReference type="SUPFAM" id="SSF74942">
    <property type="entry name" value="YhbC-like, C-terminal domain"/>
    <property type="match status" value="1"/>
</dbReference>
<dbReference type="InterPro" id="IPR036847">
    <property type="entry name" value="RimP_C_sf"/>
</dbReference>
<dbReference type="InterPro" id="IPR028989">
    <property type="entry name" value="RimP_N"/>
</dbReference>
<dbReference type="EMBL" id="BSDC01000001">
    <property type="protein sequence ID" value="GLH65761.1"/>
    <property type="molecule type" value="Genomic_DNA"/>
</dbReference>
<dbReference type="Pfam" id="PF17384">
    <property type="entry name" value="DUF150_C"/>
    <property type="match status" value="1"/>
</dbReference>
<dbReference type="RefSeq" id="WP_285605852.1">
    <property type="nucleotide sequence ID" value="NZ_BSDC01000001.1"/>
</dbReference>
<evidence type="ECO:0000313" key="7">
    <source>
        <dbReference type="EMBL" id="GLH65761.1"/>
    </source>
</evidence>
<dbReference type="Gene3D" id="2.30.30.180">
    <property type="entry name" value="Ribosome maturation factor RimP, C-terminal domain"/>
    <property type="match status" value="1"/>
</dbReference>
<dbReference type="Proteomes" id="UP001165044">
    <property type="component" value="Unassembled WGS sequence"/>
</dbReference>
<comment type="similarity">
    <text evidence="3">Belongs to the RimP family.</text>
</comment>
<evidence type="ECO:0000256" key="4">
    <source>
        <dbReference type="SAM" id="MobiDB-lite"/>
    </source>
</evidence>